<dbReference type="Pfam" id="PF04311">
    <property type="entry name" value="DUF459"/>
    <property type="match status" value="1"/>
</dbReference>
<keyword evidence="3" id="KW-1185">Reference proteome</keyword>
<accession>A0A6I3KIW3</accession>
<gene>
    <name evidence="2" type="ORF">GIW81_08320</name>
</gene>
<dbReference type="SUPFAM" id="SSF52266">
    <property type="entry name" value="SGNH hydrolase"/>
    <property type="match status" value="1"/>
</dbReference>
<feature type="region of interest" description="Disordered" evidence="1">
    <location>
        <begin position="420"/>
        <end position="469"/>
    </location>
</feature>
<dbReference type="InterPro" id="IPR007407">
    <property type="entry name" value="DUF459"/>
</dbReference>
<protein>
    <submittedName>
        <fullName evidence="2">DUF459 domain-containing protein</fullName>
    </submittedName>
</protein>
<dbReference type="EMBL" id="WMBQ01000001">
    <property type="protein sequence ID" value="MTD94339.1"/>
    <property type="molecule type" value="Genomic_DNA"/>
</dbReference>
<dbReference type="Proteomes" id="UP000440694">
    <property type="component" value="Unassembled WGS sequence"/>
</dbReference>
<comment type="caution">
    <text evidence="2">The sequence shown here is derived from an EMBL/GenBank/DDBJ whole genome shotgun (WGS) entry which is preliminary data.</text>
</comment>
<dbReference type="InterPro" id="IPR036514">
    <property type="entry name" value="SGNH_hydro_sf"/>
</dbReference>
<dbReference type="GO" id="GO:0016788">
    <property type="term" value="F:hydrolase activity, acting on ester bonds"/>
    <property type="evidence" value="ECO:0007669"/>
    <property type="project" value="UniProtKB-ARBA"/>
</dbReference>
<evidence type="ECO:0000313" key="3">
    <source>
        <dbReference type="Proteomes" id="UP000440694"/>
    </source>
</evidence>
<sequence>MATMPLRRPKDSGGRVTQGTSALVRALIMVAVSALLLVRAVPASAQEQGLGGSFITPFPDNDVYQVQVVGDWLAEGLLSGLVEAFTIGPGVSISRKRYDLAGLMRSGAPNDLAAMEQTFGTDPSHIAIVMVGAQDRYSLNRRRASETDDAWRPEYAARVDRLMKLLKKNNRAVYWVGMPNMRRWQDNERAQRMNDVIRERAYLNGARYIDAYASFIDESGGYSDWGPDITGKIKRLRDSDGVHFTQAGYLKLAHFVERELKRDIAQARTERSIPLAGDPAEQSRVNPDKVRLRAESERAQAQAKAAKGGGGVAAPAATAADGAKDQKLETGKVDIRVPGAEGTEQIVTVEIVRPAIPASVVALVTRKQSNDKAAQMGDVLIDQIPGGLTVMSSIVPPRGADGGRRRLSPTQSPYFRVLEKGERLPSKPGRADDFTWPRPQATAAMRAEPPPMPAPQGDTGNTTGSAERR</sequence>
<feature type="compositionally biased region" description="Polar residues" evidence="1">
    <location>
        <begin position="458"/>
        <end position="469"/>
    </location>
</feature>
<reference evidence="2 3" key="1">
    <citation type="submission" date="2019-11" db="EMBL/GenBank/DDBJ databases">
        <title>Identification of a novel strain.</title>
        <authorList>
            <person name="Xu Q."/>
            <person name="Wang G."/>
        </authorList>
    </citation>
    <scope>NUCLEOTIDE SEQUENCE [LARGE SCALE GENOMIC DNA]</scope>
    <source>
        <strain evidence="3">xq</strain>
    </source>
</reference>
<feature type="compositionally biased region" description="Basic and acidic residues" evidence="1">
    <location>
        <begin position="420"/>
        <end position="435"/>
    </location>
</feature>
<dbReference type="Gene3D" id="3.40.50.1110">
    <property type="entry name" value="SGNH hydrolase"/>
    <property type="match status" value="1"/>
</dbReference>
<name>A0A6I3KIW3_9HYPH</name>
<proteinExistence type="predicted"/>
<feature type="compositionally biased region" description="Basic and acidic residues" evidence="1">
    <location>
        <begin position="286"/>
        <end position="298"/>
    </location>
</feature>
<organism evidence="2 3">
    <name type="scientific">Hyphomicrobium album</name>
    <dbReference type="NCBI Taxonomy" id="2665159"/>
    <lineage>
        <taxon>Bacteria</taxon>
        <taxon>Pseudomonadati</taxon>
        <taxon>Pseudomonadota</taxon>
        <taxon>Alphaproteobacteria</taxon>
        <taxon>Hyphomicrobiales</taxon>
        <taxon>Hyphomicrobiaceae</taxon>
        <taxon>Hyphomicrobium</taxon>
    </lineage>
</organism>
<evidence type="ECO:0000256" key="1">
    <source>
        <dbReference type="SAM" id="MobiDB-lite"/>
    </source>
</evidence>
<dbReference type="AlphaFoldDB" id="A0A6I3KIW3"/>
<feature type="region of interest" description="Disordered" evidence="1">
    <location>
        <begin position="271"/>
        <end position="325"/>
    </location>
</feature>
<evidence type="ECO:0000313" key="2">
    <source>
        <dbReference type="EMBL" id="MTD94339.1"/>
    </source>
</evidence>